<proteinExistence type="predicted"/>
<sequence length="82" mass="8863">MGRRAWRKVFRVEEEVMEGWRRCASGKEDGGSITGSGLWTPPQVVQTMPVKSEAVHMPDATHTAPAVIAAAKTPLHTGPLPT</sequence>
<dbReference type="EMBL" id="QXGB01000130">
    <property type="protein sequence ID" value="KAE9228889.1"/>
    <property type="molecule type" value="Genomic_DNA"/>
</dbReference>
<evidence type="ECO:0000313" key="2">
    <source>
        <dbReference type="EMBL" id="KAE9356314.1"/>
    </source>
</evidence>
<organism evidence="1 3">
    <name type="scientific">Phytophthora fragariae</name>
    <dbReference type="NCBI Taxonomy" id="53985"/>
    <lineage>
        <taxon>Eukaryota</taxon>
        <taxon>Sar</taxon>
        <taxon>Stramenopiles</taxon>
        <taxon>Oomycota</taxon>
        <taxon>Peronosporomycetes</taxon>
        <taxon>Peronosporales</taxon>
        <taxon>Peronosporaceae</taxon>
        <taxon>Phytophthora</taxon>
    </lineage>
</organism>
<evidence type="ECO:0000313" key="4">
    <source>
        <dbReference type="Proteomes" id="UP000486351"/>
    </source>
</evidence>
<accession>A0A6A3Z1Q1</accession>
<dbReference type="Proteomes" id="UP000433483">
    <property type="component" value="Unassembled WGS sequence"/>
</dbReference>
<evidence type="ECO:0000313" key="1">
    <source>
        <dbReference type="EMBL" id="KAE9228889.1"/>
    </source>
</evidence>
<reference evidence="1 3" key="1">
    <citation type="submission" date="2018-08" db="EMBL/GenBank/DDBJ databases">
        <title>Genomic investigation of the strawberry pathogen Phytophthora fragariae indicates pathogenicity is determined by transcriptional variation in three key races.</title>
        <authorList>
            <person name="Adams T.M."/>
            <person name="Armitage A.D."/>
            <person name="Sobczyk M.K."/>
            <person name="Bates H.J."/>
            <person name="Dunwell J.M."/>
            <person name="Nellist C.F."/>
            <person name="Harrison R.J."/>
        </authorList>
    </citation>
    <scope>NUCLEOTIDE SEQUENCE [LARGE SCALE GENOMIC DNA]</scope>
    <source>
        <strain evidence="1 3">NOV-27</strain>
        <strain evidence="2 4">NOV-77</strain>
    </source>
</reference>
<protein>
    <submittedName>
        <fullName evidence="1">Uncharacterized protein</fullName>
    </submittedName>
</protein>
<keyword evidence="3" id="KW-1185">Reference proteome</keyword>
<evidence type="ECO:0000313" key="3">
    <source>
        <dbReference type="Proteomes" id="UP000433483"/>
    </source>
</evidence>
<dbReference type="Proteomes" id="UP000486351">
    <property type="component" value="Unassembled WGS sequence"/>
</dbReference>
<name>A0A6A3Z1Q1_9STRA</name>
<dbReference type="EMBL" id="QXFY01000115">
    <property type="protein sequence ID" value="KAE9356314.1"/>
    <property type="molecule type" value="Genomic_DNA"/>
</dbReference>
<gene>
    <name evidence="1" type="ORF">PF005_g4126</name>
    <name evidence="2" type="ORF">PF008_g3672</name>
</gene>
<comment type="caution">
    <text evidence="1">The sequence shown here is derived from an EMBL/GenBank/DDBJ whole genome shotgun (WGS) entry which is preliminary data.</text>
</comment>
<dbReference type="AlphaFoldDB" id="A0A6A3Z1Q1"/>